<organism evidence="1 2">
    <name type="scientific">Xanthomonas axonopodis pv. cajani</name>
    <dbReference type="NCBI Taxonomy" id="487827"/>
    <lineage>
        <taxon>Bacteria</taxon>
        <taxon>Pseudomonadati</taxon>
        <taxon>Pseudomonadota</taxon>
        <taxon>Gammaproteobacteria</taxon>
        <taxon>Lysobacterales</taxon>
        <taxon>Lysobacteraceae</taxon>
        <taxon>Xanthomonas</taxon>
    </lineage>
</organism>
<evidence type="ECO:0008006" key="3">
    <source>
        <dbReference type="Google" id="ProtNLM"/>
    </source>
</evidence>
<comment type="caution">
    <text evidence="1">The sequence shown here is derived from an EMBL/GenBank/DDBJ whole genome shotgun (WGS) entry which is preliminary data.</text>
</comment>
<accession>A0ABX3M5N4</accession>
<evidence type="ECO:0000313" key="2">
    <source>
        <dbReference type="Proteomes" id="UP000191089"/>
    </source>
</evidence>
<reference evidence="1 2" key="1">
    <citation type="submission" date="2015-12" db="EMBL/GenBank/DDBJ databases">
        <authorList>
            <person name="Bansal K."/>
            <person name="Midha S."/>
            <person name="Patil P.B."/>
        </authorList>
    </citation>
    <scope>NUCLEOTIDE SEQUENCE [LARGE SCALE GENOMIC DNA]</scope>
    <source>
        <strain evidence="1 2">LMG558</strain>
    </source>
</reference>
<dbReference type="EMBL" id="LOKQ01000303">
    <property type="protein sequence ID" value="OOX08719.1"/>
    <property type="molecule type" value="Genomic_DNA"/>
</dbReference>
<keyword evidence="2" id="KW-1185">Reference proteome</keyword>
<sequence length="124" mass="13618">MLQPRQPEIATRQYSAMLVGFLQSMVADVGAYDLRSRELCVDNLAYGCNRSFTAAHLCSALSPAGARAEHELASFNWLQAFVLNRFIVDATTAISALKPPSVADHRQGRHWARRIGVQRGCATA</sequence>
<evidence type="ECO:0000313" key="1">
    <source>
        <dbReference type="EMBL" id="OOX08719.1"/>
    </source>
</evidence>
<gene>
    <name evidence="1" type="ORF">Xcaj_18660</name>
</gene>
<proteinExistence type="predicted"/>
<protein>
    <recommendedName>
        <fullName evidence="3">Transposase</fullName>
    </recommendedName>
</protein>
<dbReference type="Proteomes" id="UP000191089">
    <property type="component" value="Unassembled WGS sequence"/>
</dbReference>
<name>A0ABX3M5N4_9XANT</name>